<reference evidence="1 2" key="1">
    <citation type="journal article" date="2020" name="ISME J.">
        <title>Enrichment and physiological characterization of a novel comammox Nitrospira indicates ammonium inhibition of complete nitrification.</title>
        <authorList>
            <person name="Sakoula D."/>
            <person name="Koch H."/>
            <person name="Frank J."/>
            <person name="Jetten M.S.M."/>
            <person name="van Kessel M.A.H.J."/>
            <person name="Lucker S."/>
        </authorList>
    </citation>
    <scope>NUCLEOTIDE SEQUENCE [LARGE SCALE GENOMIC DNA]</scope>
    <source>
        <strain evidence="1">Comreactor17</strain>
    </source>
</reference>
<organism evidence="1 2">
    <name type="scientific">Candidatus Nitrospira kreftii</name>
    <dbReference type="NCBI Taxonomy" id="2652173"/>
    <lineage>
        <taxon>Bacteria</taxon>
        <taxon>Pseudomonadati</taxon>
        <taxon>Nitrospirota</taxon>
        <taxon>Nitrospiria</taxon>
        <taxon>Nitrospirales</taxon>
        <taxon>Nitrospiraceae</taxon>
        <taxon>Nitrospira</taxon>
    </lineage>
</organism>
<proteinExistence type="predicted"/>
<name>A0A7S8FET0_9BACT</name>
<protein>
    <recommendedName>
        <fullName evidence="3">Lipoprotein</fullName>
    </recommendedName>
</protein>
<dbReference type="KEGG" id="nkf:Nkreftii_002238"/>
<evidence type="ECO:0008006" key="3">
    <source>
        <dbReference type="Google" id="ProtNLM"/>
    </source>
</evidence>
<evidence type="ECO:0000313" key="1">
    <source>
        <dbReference type="EMBL" id="QPD04464.1"/>
    </source>
</evidence>
<sequence>MKRPSISTCLNGLALGLAIGLSGCSIVQERTNSPMTSMEQLLLTQAVERGLGDLNLPLPIGTGVALQSYGFTPDKEFAHRLVEGWFLDQGYRLVPLDVAPVTVRMVIHALGTERGESFFGIPPISSSLLFPAALPELAIYRMARQRGTARYQLEIADSKTGGLIHRSPLIEGSVYMNQYTVMFWFTFQRTDLVGAPSL</sequence>
<accession>A0A7S8FET0</accession>
<dbReference type="PROSITE" id="PS51257">
    <property type="entry name" value="PROKAR_LIPOPROTEIN"/>
    <property type="match status" value="1"/>
</dbReference>
<dbReference type="AlphaFoldDB" id="A0A7S8FET0"/>
<evidence type="ECO:0000313" key="2">
    <source>
        <dbReference type="Proteomes" id="UP000593737"/>
    </source>
</evidence>
<dbReference type="EMBL" id="CP047423">
    <property type="protein sequence ID" value="QPD04464.1"/>
    <property type="molecule type" value="Genomic_DNA"/>
</dbReference>
<gene>
    <name evidence="1" type="ORF">Nkreftii_002238</name>
</gene>
<dbReference type="Proteomes" id="UP000593737">
    <property type="component" value="Chromosome"/>
</dbReference>